<dbReference type="Proteomes" id="UP001455088">
    <property type="component" value="Unassembled WGS sequence"/>
</dbReference>
<dbReference type="EMBL" id="JBBYHY010000007">
    <property type="protein sequence ID" value="MEL3954567.1"/>
    <property type="molecule type" value="Genomic_DNA"/>
</dbReference>
<evidence type="ECO:0000313" key="3">
    <source>
        <dbReference type="Proteomes" id="UP001455088"/>
    </source>
</evidence>
<keyword evidence="1" id="KW-0472">Membrane</keyword>
<feature type="transmembrane region" description="Helical" evidence="1">
    <location>
        <begin position="6"/>
        <end position="30"/>
    </location>
</feature>
<keyword evidence="3" id="KW-1185">Reference proteome</keyword>
<evidence type="ECO:0000256" key="1">
    <source>
        <dbReference type="SAM" id="Phobius"/>
    </source>
</evidence>
<gene>
    <name evidence="2" type="ORF">AAE039_13415</name>
</gene>
<name>A0ABU9JP06_9GAMM</name>
<accession>A0ABU9JP06</accession>
<reference evidence="2 3" key="1">
    <citation type="submission" date="2024-04" db="EMBL/GenBank/DDBJ databases">
        <title>Bacterial endophytes with biocontrol capabilities against important plant pathogens.</title>
        <authorList>
            <person name="Alayande K.A."/>
        </authorList>
    </citation>
    <scope>NUCLEOTIDE SEQUENCE [LARGE SCALE GENOMIC DNA]</scope>
    <source>
        <strain evidence="2 3">KV22</strain>
    </source>
</reference>
<keyword evidence="1" id="KW-0812">Transmembrane</keyword>
<evidence type="ECO:0000313" key="2">
    <source>
        <dbReference type="EMBL" id="MEL3954567.1"/>
    </source>
</evidence>
<keyword evidence="1" id="KW-1133">Transmembrane helix</keyword>
<sequence>MPDTAVWVVAAVAVYWIGVGIYFVFCWPWSRSQRALRRLRKHGVCIRNLRHSEARALQLIECPAGAPVYRLEGACAEFIIRGKNGAEHVQTLAGVPVKYPAGLERAVRAGSNAAEVVPGRKGAVIVRLNGVTLASSSRALRG</sequence>
<dbReference type="RefSeq" id="WP_341987071.1">
    <property type="nucleotide sequence ID" value="NZ_JBBYHY010000007.1"/>
</dbReference>
<organism evidence="2 3">
    <name type="scientific">Stenotrophomonas bentonitica</name>
    <dbReference type="NCBI Taxonomy" id="1450134"/>
    <lineage>
        <taxon>Bacteria</taxon>
        <taxon>Pseudomonadati</taxon>
        <taxon>Pseudomonadota</taxon>
        <taxon>Gammaproteobacteria</taxon>
        <taxon>Lysobacterales</taxon>
        <taxon>Lysobacteraceae</taxon>
        <taxon>Stenotrophomonas</taxon>
    </lineage>
</organism>
<proteinExistence type="predicted"/>
<protein>
    <submittedName>
        <fullName evidence="2">Uncharacterized protein</fullName>
    </submittedName>
</protein>
<comment type="caution">
    <text evidence="2">The sequence shown here is derived from an EMBL/GenBank/DDBJ whole genome shotgun (WGS) entry which is preliminary data.</text>
</comment>